<dbReference type="EMBL" id="CP086714">
    <property type="protein sequence ID" value="WOO77714.1"/>
    <property type="molecule type" value="Genomic_DNA"/>
</dbReference>
<dbReference type="AlphaFoldDB" id="A0AAF1BIY3"/>
<protein>
    <recommendedName>
        <fullName evidence="3">N-acetyltransferase domain-containing protein</fullName>
    </recommendedName>
</protein>
<dbReference type="Pfam" id="PF00583">
    <property type="entry name" value="Acetyltransf_1"/>
    <property type="match status" value="1"/>
</dbReference>
<feature type="domain" description="N-acetyltransferase" evidence="3">
    <location>
        <begin position="193"/>
        <end position="341"/>
    </location>
</feature>
<gene>
    <name evidence="4" type="ORF">LOC62_01G001278</name>
</gene>
<evidence type="ECO:0000313" key="4">
    <source>
        <dbReference type="EMBL" id="WOO77714.1"/>
    </source>
</evidence>
<evidence type="ECO:0000259" key="3">
    <source>
        <dbReference type="PROSITE" id="PS51186"/>
    </source>
</evidence>
<dbReference type="Proteomes" id="UP000827549">
    <property type="component" value="Chromosome 1"/>
</dbReference>
<organism evidence="4 5">
    <name type="scientific">Vanrija pseudolonga</name>
    <dbReference type="NCBI Taxonomy" id="143232"/>
    <lineage>
        <taxon>Eukaryota</taxon>
        <taxon>Fungi</taxon>
        <taxon>Dikarya</taxon>
        <taxon>Basidiomycota</taxon>
        <taxon>Agaricomycotina</taxon>
        <taxon>Tremellomycetes</taxon>
        <taxon>Trichosporonales</taxon>
        <taxon>Trichosporonaceae</taxon>
        <taxon>Vanrija</taxon>
    </lineage>
</organism>
<dbReference type="PANTHER" id="PTHR43877:SF1">
    <property type="entry name" value="ACETYLTRANSFERASE"/>
    <property type="match status" value="1"/>
</dbReference>
<dbReference type="InterPro" id="IPR000182">
    <property type="entry name" value="GNAT_dom"/>
</dbReference>
<dbReference type="RefSeq" id="XP_062623746.1">
    <property type="nucleotide sequence ID" value="XM_062767762.1"/>
</dbReference>
<sequence length="341" mass="36295">MATITRYTPSAPSDALHAIWEGGVAALHKPYSLAAAKFHSLINADRAVVHVAEVDGTPVGFALTYLIPVGSKANKAKQHYRGSLAALVVLPSHAKQGLGTQLNDAAVAQLSADIKASYALSTPPASAGEIQLGSTFPRIFPGLPALPAFEGAKAWLNKRGWTIKDSKNIDLYGTLPNNTDLEKQTETAKKHGIVFRPATAADEAALMELEYGEFDSFTGWPDQFPRFIAAGRAEDIFLAINKHGEVIGATLAAMPGSPVHEQLAWPDQLGTRCSVIACVGVSAKSRGEGAGVGMCAAALIDLVRRGADGCFIDWVAMVGFYERFGLAQWEAQYYDGGRQVE</sequence>
<dbReference type="InterPro" id="IPR050832">
    <property type="entry name" value="Bact_Acetyltransf"/>
</dbReference>
<dbReference type="PANTHER" id="PTHR43877">
    <property type="entry name" value="AMINOALKYLPHOSPHONATE N-ACETYLTRANSFERASE-RELATED-RELATED"/>
    <property type="match status" value="1"/>
</dbReference>
<name>A0AAF1BIY3_9TREE</name>
<keyword evidence="1" id="KW-0808">Transferase</keyword>
<evidence type="ECO:0000256" key="2">
    <source>
        <dbReference type="ARBA" id="ARBA00023315"/>
    </source>
</evidence>
<accession>A0AAF1BIY3</accession>
<dbReference type="SUPFAM" id="SSF55729">
    <property type="entry name" value="Acyl-CoA N-acyltransferases (Nat)"/>
    <property type="match status" value="2"/>
</dbReference>
<evidence type="ECO:0000256" key="1">
    <source>
        <dbReference type="ARBA" id="ARBA00022679"/>
    </source>
</evidence>
<keyword evidence="2" id="KW-0012">Acyltransferase</keyword>
<dbReference type="PROSITE" id="PS51186">
    <property type="entry name" value="GNAT"/>
    <property type="match status" value="2"/>
</dbReference>
<dbReference type="InterPro" id="IPR016181">
    <property type="entry name" value="Acyl_CoA_acyltransferase"/>
</dbReference>
<proteinExistence type="predicted"/>
<reference evidence="4" key="1">
    <citation type="submission" date="2023-10" db="EMBL/GenBank/DDBJ databases">
        <authorList>
            <person name="Noh H."/>
        </authorList>
    </citation>
    <scope>NUCLEOTIDE SEQUENCE</scope>
    <source>
        <strain evidence="4">DUCC4014</strain>
    </source>
</reference>
<dbReference type="CDD" id="cd04301">
    <property type="entry name" value="NAT_SF"/>
    <property type="match status" value="1"/>
</dbReference>
<feature type="domain" description="N-acetyltransferase" evidence="3">
    <location>
        <begin position="2"/>
        <end position="186"/>
    </location>
</feature>
<keyword evidence="5" id="KW-1185">Reference proteome</keyword>
<evidence type="ECO:0000313" key="5">
    <source>
        <dbReference type="Proteomes" id="UP000827549"/>
    </source>
</evidence>
<dbReference type="Gene3D" id="3.40.630.30">
    <property type="match status" value="1"/>
</dbReference>
<dbReference type="GeneID" id="87804535"/>
<dbReference type="GO" id="GO:0016747">
    <property type="term" value="F:acyltransferase activity, transferring groups other than amino-acyl groups"/>
    <property type="evidence" value="ECO:0007669"/>
    <property type="project" value="InterPro"/>
</dbReference>